<name>A0A1S2XGM5_CICAR</name>
<organism evidence="7 8">
    <name type="scientific">Cicer arietinum</name>
    <name type="common">Chickpea</name>
    <name type="synonym">Garbanzo</name>
    <dbReference type="NCBI Taxonomy" id="3827"/>
    <lineage>
        <taxon>Eukaryota</taxon>
        <taxon>Viridiplantae</taxon>
        <taxon>Streptophyta</taxon>
        <taxon>Embryophyta</taxon>
        <taxon>Tracheophyta</taxon>
        <taxon>Spermatophyta</taxon>
        <taxon>Magnoliopsida</taxon>
        <taxon>eudicotyledons</taxon>
        <taxon>Gunneridae</taxon>
        <taxon>Pentapetalae</taxon>
        <taxon>rosids</taxon>
        <taxon>fabids</taxon>
        <taxon>Fabales</taxon>
        <taxon>Fabaceae</taxon>
        <taxon>Papilionoideae</taxon>
        <taxon>50 kb inversion clade</taxon>
        <taxon>NPAAA clade</taxon>
        <taxon>Hologalegina</taxon>
        <taxon>IRL clade</taxon>
        <taxon>Cicereae</taxon>
        <taxon>Cicer</taxon>
    </lineage>
</organism>
<dbReference type="PANTHER" id="PTHR31282">
    <property type="entry name" value="WRKY TRANSCRIPTION FACTOR 21-RELATED"/>
    <property type="match status" value="1"/>
</dbReference>
<dbReference type="GO" id="GO:0003700">
    <property type="term" value="F:DNA-binding transcription factor activity"/>
    <property type="evidence" value="ECO:0007669"/>
    <property type="project" value="InterPro"/>
</dbReference>
<dbReference type="GeneID" id="101513740"/>
<keyword evidence="2" id="KW-0805">Transcription regulation</keyword>
<dbReference type="AlphaFoldDB" id="A0A1S2XGM5"/>
<dbReference type="InterPro" id="IPR036576">
    <property type="entry name" value="WRKY_dom_sf"/>
</dbReference>
<dbReference type="GO" id="GO:0043565">
    <property type="term" value="F:sequence-specific DNA binding"/>
    <property type="evidence" value="ECO:0007669"/>
    <property type="project" value="InterPro"/>
</dbReference>
<dbReference type="SUPFAM" id="SSF118290">
    <property type="entry name" value="WRKY DNA-binding domain"/>
    <property type="match status" value="1"/>
</dbReference>
<dbReference type="InterPro" id="IPR044810">
    <property type="entry name" value="WRKY_plant"/>
</dbReference>
<evidence type="ECO:0000256" key="4">
    <source>
        <dbReference type="ARBA" id="ARBA00023163"/>
    </source>
</evidence>
<dbReference type="PaxDb" id="3827-XP_004489073.1"/>
<protein>
    <submittedName>
        <fullName evidence="8">WRKY DNA-binding transcription factor 70-like</fullName>
    </submittedName>
</protein>
<dbReference type="RefSeq" id="XP_004489073.1">
    <property type="nucleotide sequence ID" value="XM_004489016.3"/>
</dbReference>
<dbReference type="STRING" id="3827.A0A1S2XGM5"/>
<evidence type="ECO:0000256" key="2">
    <source>
        <dbReference type="ARBA" id="ARBA00023015"/>
    </source>
</evidence>
<evidence type="ECO:0000259" key="6">
    <source>
        <dbReference type="PROSITE" id="PS50811"/>
    </source>
</evidence>
<reference evidence="8" key="2">
    <citation type="submission" date="2025-08" db="UniProtKB">
        <authorList>
            <consortium name="RefSeq"/>
        </authorList>
    </citation>
    <scope>IDENTIFICATION</scope>
    <source>
        <tissue evidence="8">Etiolated seedlings</tissue>
    </source>
</reference>
<dbReference type="Gene3D" id="2.20.25.80">
    <property type="entry name" value="WRKY domain"/>
    <property type="match status" value="1"/>
</dbReference>
<reference evidence="7" key="1">
    <citation type="journal article" date="2013" name="Nat. Biotechnol.">
        <title>Draft genome sequence of chickpea (Cicer arietinum) provides a resource for trait improvement.</title>
        <authorList>
            <person name="Varshney R.K."/>
            <person name="Song C."/>
            <person name="Saxena R.K."/>
            <person name="Azam S."/>
            <person name="Yu S."/>
            <person name="Sharpe A.G."/>
            <person name="Cannon S."/>
            <person name="Baek J."/>
            <person name="Rosen B.D."/>
            <person name="Tar'an B."/>
            <person name="Millan T."/>
            <person name="Zhang X."/>
            <person name="Ramsay L.D."/>
            <person name="Iwata A."/>
            <person name="Wang Y."/>
            <person name="Nelson W."/>
            <person name="Farmer A.D."/>
            <person name="Gaur P.M."/>
            <person name="Soderlund C."/>
            <person name="Penmetsa R.V."/>
            <person name="Xu C."/>
            <person name="Bharti A.K."/>
            <person name="He W."/>
            <person name="Winter P."/>
            <person name="Zhao S."/>
            <person name="Hane J.K."/>
            <person name="Carrasquilla-Garcia N."/>
            <person name="Condie J.A."/>
            <person name="Upadhyaya H.D."/>
            <person name="Luo M.C."/>
            <person name="Thudi M."/>
            <person name="Gowda C.L."/>
            <person name="Singh N.P."/>
            <person name="Lichtenzveig J."/>
            <person name="Gali K.K."/>
            <person name="Rubio J."/>
            <person name="Nadarajan N."/>
            <person name="Dolezel J."/>
            <person name="Bansal K.C."/>
            <person name="Xu X."/>
            <person name="Edwards D."/>
            <person name="Zhang G."/>
            <person name="Kahl G."/>
            <person name="Gil J."/>
            <person name="Singh K.B."/>
            <person name="Datta S.K."/>
            <person name="Jackson S.A."/>
            <person name="Wang J."/>
            <person name="Cook D.R."/>
        </authorList>
    </citation>
    <scope>NUCLEOTIDE SEQUENCE [LARGE SCALE GENOMIC DNA]</scope>
    <source>
        <strain evidence="7">cv. CDC Frontier</strain>
    </source>
</reference>
<dbReference type="GO" id="GO:0005634">
    <property type="term" value="C:nucleus"/>
    <property type="evidence" value="ECO:0007669"/>
    <property type="project" value="UniProtKB-SubCell"/>
</dbReference>
<keyword evidence="4" id="KW-0804">Transcription</keyword>
<accession>A0A1S2XGM5</accession>
<dbReference type="Proteomes" id="UP000087171">
    <property type="component" value="Chromosome Ca1"/>
</dbReference>
<keyword evidence="7" id="KW-1185">Reference proteome</keyword>
<dbReference type="KEGG" id="cam:101513740"/>
<sequence>MENLFGLSKKAMKEELLRGRDMANQLLEVLSCDDKSNKEVKGSMLSLIAQDLVGEVLKSLTNTLLLLNNKEDSNDVGVPITVGNISLLTNFNKMEEDLDGSCKKLKTLNTKNLKGSNKRKSIALTWEKNTSILIDDGHTWRKYGQKKITNAKYFRSYYRCTHMYDQHCEAMKHVQRTQENPPLYKTTYYGHHSCKSSFHSDITFESILSSDSDSNSILLNFDNNIPCKQEYSFWSPSSLPPLVSTKGEPMEVNQVIQDTDHLAQNQLVSSKNLLLCDFDVYFDYLRHATMLSSTETVELENVCSQFGF</sequence>
<keyword evidence="3" id="KW-0238">DNA-binding</keyword>
<proteinExistence type="predicted"/>
<evidence type="ECO:0000256" key="5">
    <source>
        <dbReference type="ARBA" id="ARBA00023242"/>
    </source>
</evidence>
<feature type="domain" description="WRKY" evidence="6">
    <location>
        <begin position="129"/>
        <end position="197"/>
    </location>
</feature>
<dbReference type="OrthoDB" id="2021064at2759"/>
<keyword evidence="5" id="KW-0539">Nucleus</keyword>
<dbReference type="eggNOG" id="ENOG502RYCZ">
    <property type="taxonomic scope" value="Eukaryota"/>
</dbReference>
<dbReference type="SMART" id="SM00774">
    <property type="entry name" value="WRKY"/>
    <property type="match status" value="1"/>
</dbReference>
<gene>
    <name evidence="8" type="primary">LOC101513740</name>
</gene>
<evidence type="ECO:0000313" key="8">
    <source>
        <dbReference type="RefSeq" id="XP_004489073.1"/>
    </source>
</evidence>
<evidence type="ECO:0000256" key="3">
    <source>
        <dbReference type="ARBA" id="ARBA00023125"/>
    </source>
</evidence>
<dbReference type="PROSITE" id="PS50811">
    <property type="entry name" value="WRKY"/>
    <property type="match status" value="1"/>
</dbReference>
<comment type="subcellular location">
    <subcellularLocation>
        <location evidence="1">Nucleus</location>
    </subcellularLocation>
</comment>
<dbReference type="Pfam" id="PF03106">
    <property type="entry name" value="WRKY"/>
    <property type="match status" value="1"/>
</dbReference>
<evidence type="ECO:0000313" key="7">
    <source>
        <dbReference type="Proteomes" id="UP000087171"/>
    </source>
</evidence>
<dbReference type="InterPro" id="IPR003657">
    <property type="entry name" value="WRKY_dom"/>
</dbReference>
<evidence type="ECO:0000256" key="1">
    <source>
        <dbReference type="ARBA" id="ARBA00004123"/>
    </source>
</evidence>